<keyword evidence="4" id="KW-1185">Reference proteome</keyword>
<protein>
    <submittedName>
        <fullName evidence="3">Uncharacterized protein</fullName>
    </submittedName>
</protein>
<dbReference type="OrthoDB" id="5484771at2"/>
<keyword evidence="2" id="KW-0732">Signal</keyword>
<dbReference type="PROSITE" id="PS51257">
    <property type="entry name" value="PROKAR_LIPOPROTEIN"/>
    <property type="match status" value="1"/>
</dbReference>
<dbReference type="EMBL" id="CP012159">
    <property type="protein sequence ID" value="AKT41837.1"/>
    <property type="molecule type" value="Genomic_DNA"/>
</dbReference>
<dbReference type="Proteomes" id="UP000067626">
    <property type="component" value="Chromosome"/>
</dbReference>
<evidence type="ECO:0000313" key="3">
    <source>
        <dbReference type="EMBL" id="AKT41837.1"/>
    </source>
</evidence>
<dbReference type="AlphaFoldDB" id="A0A0K1EMH0"/>
<organism evidence="3 4">
    <name type="scientific">Chondromyces crocatus</name>
    <dbReference type="NCBI Taxonomy" id="52"/>
    <lineage>
        <taxon>Bacteria</taxon>
        <taxon>Pseudomonadati</taxon>
        <taxon>Myxococcota</taxon>
        <taxon>Polyangia</taxon>
        <taxon>Polyangiales</taxon>
        <taxon>Polyangiaceae</taxon>
        <taxon>Chondromyces</taxon>
    </lineage>
</organism>
<dbReference type="RefSeq" id="WP_050433556.1">
    <property type="nucleotide sequence ID" value="NZ_CP012159.1"/>
</dbReference>
<dbReference type="Gene3D" id="2.60.120.380">
    <property type="match status" value="1"/>
</dbReference>
<gene>
    <name evidence="3" type="ORF">CMC5_060480</name>
</gene>
<evidence type="ECO:0000256" key="2">
    <source>
        <dbReference type="SAM" id="SignalP"/>
    </source>
</evidence>
<feature type="region of interest" description="Disordered" evidence="1">
    <location>
        <begin position="30"/>
        <end position="53"/>
    </location>
</feature>
<accession>A0A0K1EMH0</accession>
<feature type="region of interest" description="Disordered" evidence="1">
    <location>
        <begin position="168"/>
        <end position="199"/>
    </location>
</feature>
<feature type="chain" id="PRO_5005459667" evidence="2">
    <location>
        <begin position="27"/>
        <end position="488"/>
    </location>
</feature>
<feature type="compositionally biased region" description="Gly residues" evidence="1">
    <location>
        <begin position="169"/>
        <end position="193"/>
    </location>
</feature>
<name>A0A0K1EMH0_CHOCO</name>
<evidence type="ECO:0000313" key="4">
    <source>
        <dbReference type="Proteomes" id="UP000067626"/>
    </source>
</evidence>
<evidence type="ECO:0000256" key="1">
    <source>
        <dbReference type="SAM" id="MobiDB-lite"/>
    </source>
</evidence>
<sequence>MNADRRSLLRIALLVAIPAVIFASCAEGSSIPQPPSSTGGTVTPDGGTNIPPGQIGGTCNEDSDCAEGTCTSIGGTKYCSVPCPPACPQGTYCAIIEGDSICVPDLGQQCEQCKALVDCKSPSDACLRSPLGDRFCATDCTTMGECPSGFSCVEGSLYLNGGWPPPTSGAGGAGGTGGAGGGVGGAGGSGEGGAPQPPPPSGVPYKFCVPDEGLSCACNEQRAGVSHTCYVENSFGRCGGTESCNGEASTWEGCDAKVPEAEVCNALDDDCDGQADNADILQLCGTPPPNGAYRCQTGACVLDSCAPGYTQYPPGQAASEGCPCALEAEEGNNSCGTAKVAGTVTDAALNSVVINGTLSSDADVDFWIVETVDTPQGNTNTYHVSIDFTAPMPNNEFVVDVMRGNVCSETPTGPSAGITSYDWCVDGSSGNQGEINCGPTAPVHCNNHSSRYYLRVSRRPGVTGTCTPYALTVTARGGDQCDFTQKCP</sequence>
<proteinExistence type="predicted"/>
<feature type="signal peptide" evidence="2">
    <location>
        <begin position="1"/>
        <end position="26"/>
    </location>
</feature>
<dbReference type="KEGG" id="ccro:CMC5_060480"/>
<reference evidence="3 4" key="1">
    <citation type="submission" date="2015-07" db="EMBL/GenBank/DDBJ databases">
        <title>Genome analysis of myxobacterium Chondromyces crocatus Cm c5 reveals a high potential for natural compound synthesis and the genetic basis for the loss of fruiting body formation.</title>
        <authorList>
            <person name="Zaburannyi N."/>
            <person name="Bunk B."/>
            <person name="Maier J."/>
            <person name="Overmann J."/>
            <person name="Mueller R."/>
        </authorList>
    </citation>
    <scope>NUCLEOTIDE SEQUENCE [LARGE SCALE GENOMIC DNA]</scope>
    <source>
        <strain evidence="3 4">Cm c5</strain>
    </source>
</reference>